<accession>A0A815V302</accession>
<evidence type="ECO:0000313" key="2">
    <source>
        <dbReference type="EMBL" id="CAF1525242.1"/>
    </source>
</evidence>
<dbReference type="Proteomes" id="UP000663852">
    <property type="component" value="Unassembled WGS sequence"/>
</dbReference>
<gene>
    <name evidence="1" type="ORF">EDS130_LOCUS30763</name>
    <name evidence="2" type="ORF">XAT740_LOCUS41060</name>
</gene>
<protein>
    <submittedName>
        <fullName evidence="2">Uncharacterized protein</fullName>
    </submittedName>
</protein>
<evidence type="ECO:0000313" key="1">
    <source>
        <dbReference type="EMBL" id="CAF1303881.1"/>
    </source>
</evidence>
<dbReference type="InterPro" id="IPR001938">
    <property type="entry name" value="Thaumatin"/>
</dbReference>
<dbReference type="SUPFAM" id="SSF49870">
    <property type="entry name" value="Osmotin, thaumatin-like protein"/>
    <property type="match status" value="1"/>
</dbReference>
<sequence>MPVDLEFINRLQQSINLVATRNNTQSEQVAIIPSGGSFTYNLPDGWSGNFRHGMGGSGITLFEISVKANDGNVYYDLSVIDGFNVPIKVQAPDGTYIEALHSGAPNAYLFPDDNTKTHGGPEGNFIITFEQ</sequence>
<proteinExistence type="predicted"/>
<evidence type="ECO:0000313" key="3">
    <source>
        <dbReference type="Proteomes" id="UP000663828"/>
    </source>
</evidence>
<dbReference type="OrthoDB" id="430315at2759"/>
<dbReference type="AlphaFoldDB" id="A0A815V302"/>
<name>A0A815V302_ADIRI</name>
<dbReference type="Gene3D" id="2.60.110.10">
    <property type="entry name" value="Thaumatin"/>
    <property type="match status" value="1"/>
</dbReference>
<dbReference type="SMART" id="SM00205">
    <property type="entry name" value="THN"/>
    <property type="match status" value="1"/>
</dbReference>
<dbReference type="Proteomes" id="UP000663828">
    <property type="component" value="Unassembled WGS sequence"/>
</dbReference>
<comment type="caution">
    <text evidence="2">The sequence shown here is derived from an EMBL/GenBank/DDBJ whole genome shotgun (WGS) entry which is preliminary data.</text>
</comment>
<dbReference type="EMBL" id="CAJNOR010004753">
    <property type="protein sequence ID" value="CAF1525242.1"/>
    <property type="molecule type" value="Genomic_DNA"/>
</dbReference>
<dbReference type="InterPro" id="IPR037176">
    <property type="entry name" value="Osmotin/thaumatin-like_sf"/>
</dbReference>
<dbReference type="PANTHER" id="PTHR31737">
    <property type="entry name" value="PROTEIN TOS1"/>
    <property type="match status" value="1"/>
</dbReference>
<organism evidence="2 3">
    <name type="scientific">Adineta ricciae</name>
    <name type="common">Rotifer</name>
    <dbReference type="NCBI Taxonomy" id="249248"/>
    <lineage>
        <taxon>Eukaryota</taxon>
        <taxon>Metazoa</taxon>
        <taxon>Spiralia</taxon>
        <taxon>Gnathifera</taxon>
        <taxon>Rotifera</taxon>
        <taxon>Eurotatoria</taxon>
        <taxon>Bdelloidea</taxon>
        <taxon>Adinetida</taxon>
        <taxon>Adinetidae</taxon>
        <taxon>Adineta</taxon>
    </lineage>
</organism>
<dbReference type="PANTHER" id="PTHR31737:SF2">
    <property type="entry name" value="PROTEIN TOS1"/>
    <property type="match status" value="1"/>
</dbReference>
<keyword evidence="3" id="KW-1185">Reference proteome</keyword>
<dbReference type="EMBL" id="CAJNOJ010000218">
    <property type="protein sequence ID" value="CAF1303881.1"/>
    <property type="molecule type" value="Genomic_DNA"/>
</dbReference>
<reference evidence="2" key="1">
    <citation type="submission" date="2021-02" db="EMBL/GenBank/DDBJ databases">
        <authorList>
            <person name="Nowell W R."/>
        </authorList>
    </citation>
    <scope>NUCLEOTIDE SEQUENCE</scope>
</reference>